<feature type="domain" description="DUF6534" evidence="3">
    <location>
        <begin position="178"/>
        <end position="270"/>
    </location>
</feature>
<dbReference type="OrthoDB" id="3032778at2759"/>
<gene>
    <name evidence="4" type="ORF">BDZ94DRAFT_1265937</name>
</gene>
<dbReference type="InterPro" id="IPR045339">
    <property type="entry name" value="DUF6534"/>
</dbReference>
<evidence type="ECO:0000313" key="5">
    <source>
        <dbReference type="Proteomes" id="UP000807353"/>
    </source>
</evidence>
<dbReference type="EMBL" id="MU150298">
    <property type="protein sequence ID" value="KAF9460453.1"/>
    <property type="molecule type" value="Genomic_DNA"/>
</dbReference>
<feature type="transmembrane region" description="Helical" evidence="2">
    <location>
        <begin position="131"/>
        <end position="153"/>
    </location>
</feature>
<evidence type="ECO:0000313" key="4">
    <source>
        <dbReference type="EMBL" id="KAF9460453.1"/>
    </source>
</evidence>
<dbReference type="AlphaFoldDB" id="A0A9P5Y175"/>
<keyword evidence="2" id="KW-0472">Membrane</keyword>
<dbReference type="Pfam" id="PF20152">
    <property type="entry name" value="DUF6534"/>
    <property type="match status" value="1"/>
</dbReference>
<keyword evidence="5" id="KW-1185">Reference proteome</keyword>
<feature type="transmembrane region" description="Helical" evidence="2">
    <location>
        <begin position="97"/>
        <end position="119"/>
    </location>
</feature>
<dbReference type="Proteomes" id="UP000807353">
    <property type="component" value="Unassembled WGS sequence"/>
</dbReference>
<keyword evidence="2" id="KW-1133">Transmembrane helix</keyword>
<keyword evidence="2" id="KW-0812">Transmembrane</keyword>
<comment type="caution">
    <text evidence="4">The sequence shown here is derived from an EMBL/GenBank/DDBJ whole genome shotgun (WGS) entry which is preliminary data.</text>
</comment>
<feature type="transmembrane region" description="Helical" evidence="2">
    <location>
        <begin position="57"/>
        <end position="77"/>
    </location>
</feature>
<evidence type="ECO:0000256" key="2">
    <source>
        <dbReference type="SAM" id="Phobius"/>
    </source>
</evidence>
<reference evidence="4" key="1">
    <citation type="submission" date="2020-11" db="EMBL/GenBank/DDBJ databases">
        <authorList>
            <consortium name="DOE Joint Genome Institute"/>
            <person name="Ahrendt S."/>
            <person name="Riley R."/>
            <person name="Andreopoulos W."/>
            <person name="Labutti K."/>
            <person name="Pangilinan J."/>
            <person name="Ruiz-Duenas F.J."/>
            <person name="Barrasa J.M."/>
            <person name="Sanchez-Garcia M."/>
            <person name="Camarero S."/>
            <person name="Miyauchi S."/>
            <person name="Serrano A."/>
            <person name="Linde D."/>
            <person name="Babiker R."/>
            <person name="Drula E."/>
            <person name="Ayuso-Fernandez I."/>
            <person name="Pacheco R."/>
            <person name="Padilla G."/>
            <person name="Ferreira P."/>
            <person name="Barriuso J."/>
            <person name="Kellner H."/>
            <person name="Castanera R."/>
            <person name="Alfaro M."/>
            <person name="Ramirez L."/>
            <person name="Pisabarro A.G."/>
            <person name="Kuo A."/>
            <person name="Tritt A."/>
            <person name="Lipzen A."/>
            <person name="He G."/>
            <person name="Yan M."/>
            <person name="Ng V."/>
            <person name="Cullen D."/>
            <person name="Martin F."/>
            <person name="Rosso M.-N."/>
            <person name="Henrissat B."/>
            <person name="Hibbett D."/>
            <person name="Martinez A.T."/>
            <person name="Grigoriev I.V."/>
        </authorList>
    </citation>
    <scope>NUCLEOTIDE SEQUENCE</scope>
    <source>
        <strain evidence="4">CBS 247.69</strain>
    </source>
</reference>
<feature type="transmembrane region" description="Helical" evidence="2">
    <location>
        <begin position="173"/>
        <end position="194"/>
    </location>
</feature>
<dbReference type="PANTHER" id="PTHR40465">
    <property type="entry name" value="CHROMOSOME 1, WHOLE GENOME SHOTGUN SEQUENCE"/>
    <property type="match status" value="1"/>
</dbReference>
<protein>
    <recommendedName>
        <fullName evidence="3">DUF6534 domain-containing protein</fullName>
    </recommendedName>
</protein>
<feature type="compositionally biased region" description="Polar residues" evidence="1">
    <location>
        <begin position="287"/>
        <end position="308"/>
    </location>
</feature>
<evidence type="ECO:0000259" key="3">
    <source>
        <dbReference type="Pfam" id="PF20152"/>
    </source>
</evidence>
<proteinExistence type="predicted"/>
<name>A0A9P5Y175_9AGAR</name>
<feature type="transmembrane region" description="Helical" evidence="2">
    <location>
        <begin position="26"/>
        <end position="45"/>
    </location>
</feature>
<sequence length="355" mass="39093">MAIEIRGLSSDPNSPDNIPFKAGPPLVGIILNWFLFGILIMQYFLYCMNVAQRDHKFLRTMVHFIFLLDIVQTIMTMVDAFDWFVYNFGNADMLANFEIAAIDSPFLDGIIAFTVQIVYCWRVHKLSGWKILPSTIAFLALAGGVNGIALGVIDRVIKTATNFKSGYLIPTMIWLWCSAATDILIASSMTYLLLKLRSERTSKTVLEVMRRLVMLTLETNLLTTTVAIAAAVMLLIKPIGLPFTNIHLACGYVLGKLYSNSFLVLLNQRVYYEGPSQHTRSKDLGLNGSNGSDQTAYASPGSGQTSSVDGKYPGKSSNTIGQVSVLQLSGNTAQVKLRPGESEDVELGQIKYGHV</sequence>
<dbReference type="PANTHER" id="PTHR40465:SF1">
    <property type="entry name" value="DUF6534 DOMAIN-CONTAINING PROTEIN"/>
    <property type="match status" value="1"/>
</dbReference>
<evidence type="ECO:0000256" key="1">
    <source>
        <dbReference type="SAM" id="MobiDB-lite"/>
    </source>
</evidence>
<accession>A0A9P5Y175</accession>
<feature type="region of interest" description="Disordered" evidence="1">
    <location>
        <begin position="281"/>
        <end position="315"/>
    </location>
</feature>
<organism evidence="4 5">
    <name type="scientific">Collybia nuda</name>
    <dbReference type="NCBI Taxonomy" id="64659"/>
    <lineage>
        <taxon>Eukaryota</taxon>
        <taxon>Fungi</taxon>
        <taxon>Dikarya</taxon>
        <taxon>Basidiomycota</taxon>
        <taxon>Agaricomycotina</taxon>
        <taxon>Agaricomycetes</taxon>
        <taxon>Agaricomycetidae</taxon>
        <taxon>Agaricales</taxon>
        <taxon>Tricholomatineae</taxon>
        <taxon>Clitocybaceae</taxon>
        <taxon>Collybia</taxon>
    </lineage>
</organism>
<feature type="transmembrane region" description="Helical" evidence="2">
    <location>
        <begin position="215"/>
        <end position="236"/>
    </location>
</feature>